<evidence type="ECO:0000259" key="4">
    <source>
        <dbReference type="Pfam" id="PF05157"/>
    </source>
</evidence>
<dbReference type="GO" id="GO:0005886">
    <property type="term" value="C:plasma membrane"/>
    <property type="evidence" value="ECO:0007669"/>
    <property type="project" value="TreeGrafter"/>
</dbReference>
<dbReference type="Pfam" id="PF05157">
    <property type="entry name" value="MshEN"/>
    <property type="match status" value="1"/>
</dbReference>
<dbReference type="SUPFAM" id="SSF160246">
    <property type="entry name" value="EspE N-terminal domain-like"/>
    <property type="match status" value="1"/>
</dbReference>
<dbReference type="EMBL" id="UOGH01000286">
    <property type="protein sequence ID" value="VAX33174.1"/>
    <property type="molecule type" value="Genomic_DNA"/>
</dbReference>
<feature type="domain" description="Bacterial type II secretion system protein E" evidence="3">
    <location>
        <begin position="179"/>
        <end position="563"/>
    </location>
</feature>
<sequence length="565" mass="63462">MKNKQKIGELLVDLNILAQEDLDRALEEQKHTGERLGATLLRMELLSEEDLDYLLGRQLDIPSINLENYNPSPDLLATIPEKVIKKYQVLPISVDGKSLTVATASPRDLVRMDDLSYITGFKIAPVVTSITSLERKIEELFQKPVSWEDSLKVNETEDLEIIKGDRGIVEEDLEDALESAEEAPVIKLVNAVILAAIEQEATHIHIEPREDSHEIYLRIDGKLKLLVKPPTNLQYNVVNRLKILSSIDILKRFIPAEGFFRAKSKGQYYDIDAATIPSLHGERMVLTFQQPFSKEELQLEKLGFTPDTLDSFKDLLSSPRGFILVTGPSDSGKSSTIYAALNHLKSPEKSIFTFERTIKNKLSGINQGQPNEKFGYSYEKGLQSLLRQDMDVLMAGELMTREAVVSALHASLSKTLVLGRFLCNDTIGAISLIMDMDVPPFMLFSSLTAVLGQRLIRRLCQECIEDYEPPAELAEEIQALTGNQRPRLFRSHGCPSCGLTGYNHRIALFELLIPSKELREAILAKAQPNELKEIAGRQQYRTFRQDGLIKAAEGLTSYEEVVRVI</sequence>
<dbReference type="Gene3D" id="3.40.50.300">
    <property type="entry name" value="P-loop containing nucleotide triphosphate hydrolases"/>
    <property type="match status" value="1"/>
</dbReference>
<dbReference type="GO" id="GO:0005524">
    <property type="term" value="F:ATP binding"/>
    <property type="evidence" value="ECO:0007669"/>
    <property type="project" value="UniProtKB-KW"/>
</dbReference>
<organism evidence="5">
    <name type="scientific">hydrothermal vent metagenome</name>
    <dbReference type="NCBI Taxonomy" id="652676"/>
    <lineage>
        <taxon>unclassified sequences</taxon>
        <taxon>metagenomes</taxon>
        <taxon>ecological metagenomes</taxon>
    </lineage>
</organism>
<dbReference type="PANTHER" id="PTHR30258">
    <property type="entry name" value="TYPE II SECRETION SYSTEM PROTEIN GSPE-RELATED"/>
    <property type="match status" value="1"/>
</dbReference>
<dbReference type="GO" id="GO:0016887">
    <property type="term" value="F:ATP hydrolysis activity"/>
    <property type="evidence" value="ECO:0007669"/>
    <property type="project" value="TreeGrafter"/>
</dbReference>
<evidence type="ECO:0000256" key="1">
    <source>
        <dbReference type="ARBA" id="ARBA00022741"/>
    </source>
</evidence>
<dbReference type="Gene3D" id="3.30.450.90">
    <property type="match status" value="1"/>
</dbReference>
<keyword evidence="1" id="KW-0547">Nucleotide-binding</keyword>
<evidence type="ECO:0000313" key="5">
    <source>
        <dbReference type="EMBL" id="VAX33174.1"/>
    </source>
</evidence>
<dbReference type="AlphaFoldDB" id="A0A3B1DAM3"/>
<proteinExistence type="predicted"/>
<reference evidence="5" key="1">
    <citation type="submission" date="2018-06" db="EMBL/GenBank/DDBJ databases">
        <authorList>
            <person name="Zhirakovskaya E."/>
        </authorList>
    </citation>
    <scope>NUCLEOTIDE SEQUENCE</scope>
</reference>
<protein>
    <submittedName>
        <fullName evidence="5">Type IV fimbrial assembly, ATPase PilB</fullName>
    </submittedName>
</protein>
<dbReference type="InterPro" id="IPR001482">
    <property type="entry name" value="T2SS/T4SS_dom"/>
</dbReference>
<evidence type="ECO:0000256" key="2">
    <source>
        <dbReference type="ARBA" id="ARBA00022840"/>
    </source>
</evidence>
<accession>A0A3B1DAM3</accession>
<dbReference type="InterPro" id="IPR007831">
    <property type="entry name" value="T2SS_GspE_N"/>
</dbReference>
<keyword evidence="2" id="KW-0067">ATP-binding</keyword>
<feature type="domain" description="Type II secretion system protein GspE N-terminal" evidence="4">
    <location>
        <begin position="59"/>
        <end position="144"/>
    </location>
</feature>
<gene>
    <name evidence="5" type="ORF">MNBD_NITROSPIRAE02-1106</name>
</gene>
<dbReference type="PANTHER" id="PTHR30258:SF1">
    <property type="entry name" value="PROTEIN TRANSPORT PROTEIN HOFB HOMOLOG"/>
    <property type="match status" value="1"/>
</dbReference>
<evidence type="ECO:0000259" key="3">
    <source>
        <dbReference type="Pfam" id="PF00437"/>
    </source>
</evidence>
<dbReference type="Gene3D" id="3.30.300.160">
    <property type="entry name" value="Type II secretion system, protein E, N-terminal domain"/>
    <property type="match status" value="1"/>
</dbReference>
<dbReference type="SUPFAM" id="SSF52540">
    <property type="entry name" value="P-loop containing nucleoside triphosphate hydrolases"/>
    <property type="match status" value="1"/>
</dbReference>
<dbReference type="InterPro" id="IPR037257">
    <property type="entry name" value="T2SS_E_N_sf"/>
</dbReference>
<dbReference type="Pfam" id="PF00437">
    <property type="entry name" value="T2SSE"/>
    <property type="match status" value="1"/>
</dbReference>
<name>A0A3B1DAM3_9ZZZZ</name>
<dbReference type="InterPro" id="IPR027417">
    <property type="entry name" value="P-loop_NTPase"/>
</dbReference>